<gene>
    <name evidence="1" type="ORF">JFL75_11800</name>
</gene>
<dbReference type="RefSeq" id="WP_215624936.1">
    <property type="nucleotide sequence ID" value="NZ_CP067089.2"/>
</dbReference>
<sequence length="203" mass="23725">MLWNFLVMLYRRGKMMDKYNDLIVKGRKAYLEAMETIGWLKYSGPSKTETEKRLSEITEPEYFVYALCDLSFDPEGFEDKEAYESLLNEILYIVQLRDTSLSVSQNDTDGIISIEIKTGKNTYPYSVLLEDFDDWVDGDIIDKYFNEEILPGEDEERRLLPLSPSDQKACFVFMPEKLYEKAIEMGIIPGEGDYFMKEIETKE</sequence>
<accession>A0A7T7XJV0</accession>
<keyword evidence="2" id="KW-1185">Reference proteome</keyword>
<dbReference type="Proteomes" id="UP000595917">
    <property type="component" value="Chromosome"/>
</dbReference>
<dbReference type="AlphaFoldDB" id="A0A7T7XJV0"/>
<evidence type="ECO:0000313" key="2">
    <source>
        <dbReference type="Proteomes" id="UP000595917"/>
    </source>
</evidence>
<proteinExistence type="predicted"/>
<organism evidence="1 2">
    <name type="scientific">Breznakiella homolactica</name>
    <dbReference type="NCBI Taxonomy" id="2798577"/>
    <lineage>
        <taxon>Bacteria</taxon>
        <taxon>Pseudomonadati</taxon>
        <taxon>Spirochaetota</taxon>
        <taxon>Spirochaetia</taxon>
        <taxon>Spirochaetales</taxon>
        <taxon>Breznakiellaceae</taxon>
        <taxon>Breznakiella</taxon>
    </lineage>
</organism>
<dbReference type="EMBL" id="CP067089">
    <property type="protein sequence ID" value="QQO07630.1"/>
    <property type="molecule type" value="Genomic_DNA"/>
</dbReference>
<name>A0A7T7XJV0_9SPIR</name>
<dbReference type="KEGG" id="bhc:JFL75_11800"/>
<reference evidence="1" key="1">
    <citation type="submission" date="2021-01" db="EMBL/GenBank/DDBJ databases">
        <title>Description of Breznakiella homolactica.</title>
        <authorList>
            <person name="Song Y."/>
            <person name="Brune A."/>
        </authorList>
    </citation>
    <scope>NUCLEOTIDE SEQUENCE</scope>
    <source>
        <strain evidence="1">RmG30</strain>
    </source>
</reference>
<protein>
    <submittedName>
        <fullName evidence="1">Uncharacterized protein</fullName>
    </submittedName>
</protein>
<evidence type="ECO:0000313" key="1">
    <source>
        <dbReference type="EMBL" id="QQO07630.1"/>
    </source>
</evidence>